<dbReference type="Proteomes" id="UP000460435">
    <property type="component" value="Unassembled WGS sequence"/>
</dbReference>
<reference evidence="5 6" key="1">
    <citation type="submission" date="2019-11" db="EMBL/GenBank/DDBJ databases">
        <authorList>
            <person name="Li X.-J."/>
            <person name="Feng X.-M."/>
        </authorList>
    </citation>
    <scope>NUCLEOTIDE SEQUENCE [LARGE SCALE GENOMIC DNA]</scope>
    <source>
        <strain evidence="5 6">XMNu-373</strain>
    </source>
</reference>
<keyword evidence="3" id="KW-0472">Membrane</keyword>
<name>A0A7K3MES4_9ACTN</name>
<dbReference type="AlphaFoldDB" id="A0A7K3MES4"/>
<accession>A0A7K3MES4</accession>
<proteinExistence type="inferred from homology"/>
<evidence type="ECO:0000313" key="6">
    <source>
        <dbReference type="Proteomes" id="UP000460435"/>
    </source>
</evidence>
<evidence type="ECO:0000256" key="1">
    <source>
        <dbReference type="ARBA" id="ARBA00005721"/>
    </source>
</evidence>
<dbReference type="RefSeq" id="WP_162453617.1">
    <property type="nucleotide sequence ID" value="NZ_WLZY01000015.1"/>
</dbReference>
<feature type="transmembrane region" description="Helical" evidence="3">
    <location>
        <begin position="208"/>
        <end position="229"/>
    </location>
</feature>
<feature type="region of interest" description="Disordered" evidence="2">
    <location>
        <begin position="1"/>
        <end position="39"/>
    </location>
</feature>
<keyword evidence="3" id="KW-0812">Transmembrane</keyword>
<organism evidence="5 6">
    <name type="scientific">Phytoactinopolyspora mesophila</name>
    <dbReference type="NCBI Taxonomy" id="2650750"/>
    <lineage>
        <taxon>Bacteria</taxon>
        <taxon>Bacillati</taxon>
        <taxon>Actinomycetota</taxon>
        <taxon>Actinomycetes</taxon>
        <taxon>Jiangellales</taxon>
        <taxon>Jiangellaceae</taxon>
        <taxon>Phytoactinopolyspora</taxon>
    </lineage>
</organism>
<feature type="transmembrane region" description="Helical" evidence="3">
    <location>
        <begin position="160"/>
        <end position="178"/>
    </location>
</feature>
<dbReference type="Pfam" id="PF19803">
    <property type="entry name" value="DUF6286"/>
    <property type="match status" value="1"/>
</dbReference>
<dbReference type="EMBL" id="WLZY01000015">
    <property type="protein sequence ID" value="NDL60908.1"/>
    <property type="molecule type" value="Genomic_DNA"/>
</dbReference>
<gene>
    <name evidence="5" type="ORF">F7O44_27915</name>
</gene>
<feature type="domain" description="DUF6286" evidence="4">
    <location>
        <begin position="218"/>
        <end position="315"/>
    </location>
</feature>
<comment type="caution">
    <text evidence="5">The sequence shown here is derived from an EMBL/GenBank/DDBJ whole genome shotgun (WGS) entry which is preliminary data.</text>
</comment>
<evidence type="ECO:0000256" key="2">
    <source>
        <dbReference type="SAM" id="MobiDB-lite"/>
    </source>
</evidence>
<keyword evidence="6" id="KW-1185">Reference proteome</keyword>
<dbReference type="Pfam" id="PF03780">
    <property type="entry name" value="Asp23"/>
    <property type="match status" value="1"/>
</dbReference>
<sequence>MTREGEETGMPSAMEGIEPEVPPADDHTGVPASPHRGRLHIDDRAVRKVAEEAAAEVTGRTVTRQGFATLGAQSLPRATVKVIGRHVRISLDVSTPDGRSLPEWAARTREHVKERVAALTGLTVDVTDVRIARLGSPELEESQRLLPPAQRPARPGPARAAGVCLALLVTGLGAVALYDALVGLDVLDGGTAIDAALNRLDGMEPASWMLAAGPGIALVGLWLVLAACWRRPRRSLPVTSDTGVYASRPAVEGLAIDTVAQHPGVVKARAKVRAKAVILRLDTDGEATAEQEVRDRVGERLSRLSGPPEIRTSVRRTGISR</sequence>
<evidence type="ECO:0000256" key="3">
    <source>
        <dbReference type="SAM" id="Phobius"/>
    </source>
</evidence>
<dbReference type="InterPro" id="IPR005531">
    <property type="entry name" value="Asp23"/>
</dbReference>
<evidence type="ECO:0000313" key="5">
    <source>
        <dbReference type="EMBL" id="NDL60908.1"/>
    </source>
</evidence>
<protein>
    <submittedName>
        <fullName evidence="5">Asp23/Gls24 family envelope stress response protein</fullName>
    </submittedName>
</protein>
<dbReference type="InterPro" id="IPR046253">
    <property type="entry name" value="DUF6286"/>
</dbReference>
<keyword evidence="3" id="KW-1133">Transmembrane helix</keyword>
<evidence type="ECO:0000259" key="4">
    <source>
        <dbReference type="Pfam" id="PF19803"/>
    </source>
</evidence>
<comment type="similarity">
    <text evidence="1">Belongs to the asp23 family.</text>
</comment>